<dbReference type="InterPro" id="IPR027417">
    <property type="entry name" value="P-loop_NTPase"/>
</dbReference>
<sequence length="279" mass="31489">MTLIIAVANQKGGVGKTTTTVNLATSLCALNKKVLIIDMDPQGNASTCLGISQDKRLNSIYNVLIGKIDINESILKTNIPNMFVSPSNLQLASAQGELLSFKHKEYILKDRIMNMMYKYNNLINIHNNKQDINQNYIKYDYIFIDCLPAINILTVNAMVAANYILIPLQCEFLALEGLAYFINTIKKIQSTLNRKLEICGIVITMHDKRNQFSNDIIDEIRKELGDLVYDTIIPRNIKLSEASSHGKPGVIYDMYCAGSLMYMMLAKEFLSKIKVNDFK</sequence>
<evidence type="ECO:0000259" key="3">
    <source>
        <dbReference type="Pfam" id="PF13614"/>
    </source>
</evidence>
<reference evidence="4" key="1">
    <citation type="submission" date="2023-02" db="EMBL/GenBank/DDBJ databases">
        <title>Host association and intracellularity evolved multiple times independently in the Rickettsiales.</title>
        <authorList>
            <person name="Castelli M."/>
            <person name="Nardi T."/>
            <person name="Gammuto L."/>
            <person name="Bellinzona G."/>
            <person name="Sabaneyeva E."/>
            <person name="Potekhin A."/>
            <person name="Serra V."/>
            <person name="Petroni G."/>
            <person name="Sassera D."/>
        </authorList>
    </citation>
    <scope>NUCLEOTIDE SEQUENCE</scope>
    <source>
        <strain evidence="4">USBL-36I1</strain>
    </source>
</reference>
<evidence type="ECO:0000256" key="1">
    <source>
        <dbReference type="ARBA" id="ARBA00057242"/>
    </source>
</evidence>
<keyword evidence="5" id="KW-1185">Reference proteome</keyword>
<accession>A0AAE4VK78</accession>
<dbReference type="Gene3D" id="3.40.50.300">
    <property type="entry name" value="P-loop containing nucleotide triphosphate hydrolases"/>
    <property type="match status" value="1"/>
</dbReference>
<dbReference type="PANTHER" id="PTHR13696">
    <property type="entry name" value="P-LOOP CONTAINING NUCLEOSIDE TRIPHOSPHATE HYDROLASE"/>
    <property type="match status" value="1"/>
</dbReference>
<evidence type="ECO:0000256" key="2">
    <source>
        <dbReference type="ARBA" id="ARBA00074747"/>
    </source>
</evidence>
<dbReference type="CDD" id="cd02042">
    <property type="entry name" value="ParAB_family"/>
    <property type="match status" value="1"/>
</dbReference>
<proteinExistence type="predicted"/>
<dbReference type="RefSeq" id="WP_322498476.1">
    <property type="nucleotide sequence ID" value="NZ_JARGYU010000001.1"/>
</dbReference>
<dbReference type="Pfam" id="PF13614">
    <property type="entry name" value="AAA_31"/>
    <property type="match status" value="1"/>
</dbReference>
<dbReference type="SUPFAM" id="SSF52540">
    <property type="entry name" value="P-loop containing nucleoside triphosphate hydrolases"/>
    <property type="match status" value="1"/>
</dbReference>
<dbReference type="AlphaFoldDB" id="A0AAE4VK78"/>
<organism evidence="4 5">
    <name type="scientific">Lyticum sinuosum</name>
    <dbReference type="NCBI Taxonomy" id="1332059"/>
    <lineage>
        <taxon>Bacteria</taxon>
        <taxon>Pseudomonadati</taxon>
        <taxon>Pseudomonadota</taxon>
        <taxon>Alphaproteobacteria</taxon>
        <taxon>Rickettsiales</taxon>
        <taxon>Lyticum</taxon>
    </lineage>
</organism>
<evidence type="ECO:0000313" key="5">
    <source>
        <dbReference type="Proteomes" id="UP001289135"/>
    </source>
</evidence>
<evidence type="ECO:0000313" key="4">
    <source>
        <dbReference type="EMBL" id="MDZ5761045.1"/>
    </source>
</evidence>
<dbReference type="Proteomes" id="UP001289135">
    <property type="component" value="Unassembled WGS sequence"/>
</dbReference>
<dbReference type="InterPro" id="IPR050678">
    <property type="entry name" value="DNA_Partitioning_ATPase"/>
</dbReference>
<feature type="domain" description="AAA" evidence="3">
    <location>
        <begin position="4"/>
        <end position="198"/>
    </location>
</feature>
<comment type="function">
    <text evidence="1">Involved in chromosome partition. Localize to both poles of the predivisional cell following completion of DNA replication.</text>
</comment>
<gene>
    <name evidence="4" type="ORF">Lyticum_00205</name>
</gene>
<name>A0AAE4VK78_9RICK</name>
<comment type="caution">
    <text evidence="4">The sequence shown here is derived from an EMBL/GenBank/DDBJ whole genome shotgun (WGS) entry which is preliminary data.</text>
</comment>
<dbReference type="EMBL" id="JARGYU010000001">
    <property type="protein sequence ID" value="MDZ5761045.1"/>
    <property type="molecule type" value="Genomic_DNA"/>
</dbReference>
<dbReference type="FunFam" id="3.40.50.300:FF:000285">
    <property type="entry name" value="Sporulation initiation inhibitor Soj"/>
    <property type="match status" value="1"/>
</dbReference>
<dbReference type="InterPro" id="IPR025669">
    <property type="entry name" value="AAA_dom"/>
</dbReference>
<dbReference type="PANTHER" id="PTHR13696:SF52">
    <property type="entry name" value="PARA FAMILY PROTEIN CT_582"/>
    <property type="match status" value="1"/>
</dbReference>
<protein>
    <recommendedName>
        <fullName evidence="2">Chromosome partitioning protein ParA</fullName>
    </recommendedName>
</protein>